<dbReference type="EMBL" id="CAJVCH010524876">
    <property type="protein sequence ID" value="CAG7821927.1"/>
    <property type="molecule type" value="Genomic_DNA"/>
</dbReference>
<feature type="non-terminal residue" evidence="2">
    <location>
        <position position="141"/>
    </location>
</feature>
<comment type="caution">
    <text evidence="2">The sequence shown here is derived from an EMBL/GenBank/DDBJ whole genome shotgun (WGS) entry which is preliminary data.</text>
</comment>
<dbReference type="Proteomes" id="UP000708208">
    <property type="component" value="Unassembled WGS sequence"/>
</dbReference>
<protein>
    <recommendedName>
        <fullName evidence="1">Reverse transcriptase domain-containing protein</fullName>
    </recommendedName>
</protein>
<dbReference type="PANTHER" id="PTHR47027">
    <property type="entry name" value="REVERSE TRANSCRIPTASE DOMAIN-CONTAINING PROTEIN"/>
    <property type="match status" value="1"/>
</dbReference>
<evidence type="ECO:0000259" key="1">
    <source>
        <dbReference type="PROSITE" id="PS50878"/>
    </source>
</evidence>
<name>A0A8J2KQ51_9HEXA</name>
<feature type="domain" description="Reverse transcriptase" evidence="1">
    <location>
        <begin position="1"/>
        <end position="101"/>
    </location>
</feature>
<evidence type="ECO:0000313" key="2">
    <source>
        <dbReference type="EMBL" id="CAG7821927.1"/>
    </source>
</evidence>
<organism evidence="2 3">
    <name type="scientific">Allacma fusca</name>
    <dbReference type="NCBI Taxonomy" id="39272"/>
    <lineage>
        <taxon>Eukaryota</taxon>
        <taxon>Metazoa</taxon>
        <taxon>Ecdysozoa</taxon>
        <taxon>Arthropoda</taxon>
        <taxon>Hexapoda</taxon>
        <taxon>Collembola</taxon>
        <taxon>Symphypleona</taxon>
        <taxon>Sminthuridae</taxon>
        <taxon>Allacma</taxon>
    </lineage>
</organism>
<keyword evidence="3" id="KW-1185">Reference proteome</keyword>
<feature type="non-terminal residue" evidence="2">
    <location>
        <position position="1"/>
    </location>
</feature>
<sequence>GESLSPTLFNIFINGIIASLDSSFTSPIKIGERHVHALLYADDVVILALSAESLQRKIDVVKKFFAQNKLTLNSVKSQIVVFQRPGGKPKKHTFFWGKSKLEGKAAIGALWPLLVKAKLPLSTAHFSLFNSMVRSVVTYGA</sequence>
<reference evidence="2" key="1">
    <citation type="submission" date="2021-06" db="EMBL/GenBank/DDBJ databases">
        <authorList>
            <person name="Hodson N. C."/>
            <person name="Mongue J. A."/>
            <person name="Jaron S. K."/>
        </authorList>
    </citation>
    <scope>NUCLEOTIDE SEQUENCE</scope>
</reference>
<dbReference type="InterPro" id="IPR000477">
    <property type="entry name" value="RT_dom"/>
</dbReference>
<dbReference type="PROSITE" id="PS50878">
    <property type="entry name" value="RT_POL"/>
    <property type="match status" value="1"/>
</dbReference>
<dbReference type="Pfam" id="PF00078">
    <property type="entry name" value="RVT_1"/>
    <property type="match status" value="1"/>
</dbReference>
<evidence type="ECO:0000313" key="3">
    <source>
        <dbReference type="Proteomes" id="UP000708208"/>
    </source>
</evidence>
<dbReference type="PANTHER" id="PTHR47027:SF20">
    <property type="entry name" value="REVERSE TRANSCRIPTASE-LIKE PROTEIN WITH RNA-DIRECTED DNA POLYMERASE DOMAIN"/>
    <property type="match status" value="1"/>
</dbReference>
<dbReference type="OrthoDB" id="7698480at2759"/>
<dbReference type="AlphaFoldDB" id="A0A8J2KQ51"/>
<gene>
    <name evidence="2" type="ORF">AFUS01_LOCUS32230</name>
</gene>
<proteinExistence type="predicted"/>
<accession>A0A8J2KQ51</accession>